<reference evidence="2 3" key="1">
    <citation type="submission" date="2019-10" db="EMBL/GenBank/DDBJ databases">
        <title>Prolixibacter strains distinguished by the presence of nitrate reductase genes were adept at nitrate-dependent anaerobic corrosion of metallic iron and carbon steel.</title>
        <authorList>
            <person name="Iino T."/>
            <person name="Shono N."/>
            <person name="Ito K."/>
            <person name="Nakamura R."/>
            <person name="Sueoka K."/>
            <person name="Harayama S."/>
            <person name="Ohkuma M."/>
        </authorList>
    </citation>
    <scope>NUCLEOTIDE SEQUENCE [LARGE SCALE GENOMIC DNA]</scope>
    <source>
        <strain evidence="2 3">JCM 13498</strain>
    </source>
</reference>
<evidence type="ECO:0008006" key="4">
    <source>
        <dbReference type="Google" id="ProtNLM"/>
    </source>
</evidence>
<evidence type="ECO:0000313" key="3">
    <source>
        <dbReference type="Proteomes" id="UP000391834"/>
    </source>
</evidence>
<dbReference type="InterPro" id="IPR043754">
    <property type="entry name" value="DUF5700"/>
</dbReference>
<dbReference type="Proteomes" id="UP000391834">
    <property type="component" value="Unassembled WGS sequence"/>
</dbReference>
<dbReference type="Pfam" id="PF18958">
    <property type="entry name" value="DUF5700"/>
    <property type="match status" value="1"/>
</dbReference>
<evidence type="ECO:0000256" key="1">
    <source>
        <dbReference type="SAM" id="Coils"/>
    </source>
</evidence>
<organism evidence="2 3">
    <name type="scientific">Prolixibacter bellariivorans</name>
    <dbReference type="NCBI Taxonomy" id="314319"/>
    <lineage>
        <taxon>Bacteria</taxon>
        <taxon>Pseudomonadati</taxon>
        <taxon>Bacteroidota</taxon>
        <taxon>Bacteroidia</taxon>
        <taxon>Marinilabiliales</taxon>
        <taxon>Prolixibacteraceae</taxon>
        <taxon>Prolixibacter</taxon>
    </lineage>
</organism>
<accession>A0A5M4B4I8</accession>
<gene>
    <name evidence="2" type="ORF">PbJCM13498_39350</name>
</gene>
<dbReference type="EMBL" id="BLAX01000001">
    <property type="protein sequence ID" value="GET35072.1"/>
    <property type="molecule type" value="Genomic_DNA"/>
</dbReference>
<evidence type="ECO:0000313" key="2">
    <source>
        <dbReference type="EMBL" id="GET35072.1"/>
    </source>
</evidence>
<sequence>MAPFWQVESALIKDTEPEPGEWNALFSAPAYQILMAGGFSQKDFESQLRLALMPSLDSVLNEELEKNNRESTLLRHIMQIKGNEKKLKELQSNLQKAQLIKTALSMAKELLPDSFLYARALPPVSFIIRDKAISRAPTGVIIDLLFSMDFEAYVPYLIAHEAYHFYRNKIKVSNLPGPGQPDYPIIQMLTQMETEGIADQIDKKKFFLNRGLFAGSEWARSYQHYLAKSPKTIRQLDEYFIRMATVPKSDSKIIQDLIPMNGHPTGYYMANAIMEKMGKRTLIKQTANPFAFIRLYQRVALKDKKHYPPFSSITMQYLHKLEQKYYLPKKPEQPKQKSSPKLMWYEKDKVMNNW</sequence>
<comment type="caution">
    <text evidence="2">The sequence shown here is derived from an EMBL/GenBank/DDBJ whole genome shotgun (WGS) entry which is preliminary data.</text>
</comment>
<dbReference type="AlphaFoldDB" id="A0A5M4B4I8"/>
<protein>
    <recommendedName>
        <fullName evidence="4">DUF2268 domain-containing protein</fullName>
    </recommendedName>
</protein>
<keyword evidence="3" id="KW-1185">Reference proteome</keyword>
<proteinExistence type="predicted"/>
<feature type="coiled-coil region" evidence="1">
    <location>
        <begin position="80"/>
        <end position="107"/>
    </location>
</feature>
<name>A0A5M4B4I8_9BACT</name>
<keyword evidence="1" id="KW-0175">Coiled coil</keyword>